<accession>A0A426ZH17</accession>
<gene>
    <name evidence="1" type="ORF">B296_00010122</name>
</gene>
<protein>
    <submittedName>
        <fullName evidence="1">Uncharacterized protein</fullName>
    </submittedName>
</protein>
<reference evidence="1 2" key="1">
    <citation type="journal article" date="2014" name="Agronomy (Basel)">
        <title>A Draft Genome Sequence for Ensete ventricosum, the Drought-Tolerant Tree Against Hunger.</title>
        <authorList>
            <person name="Harrison J."/>
            <person name="Moore K.A."/>
            <person name="Paszkiewicz K."/>
            <person name="Jones T."/>
            <person name="Grant M."/>
            <person name="Ambacheew D."/>
            <person name="Muzemil S."/>
            <person name="Studholme D.J."/>
        </authorList>
    </citation>
    <scope>NUCLEOTIDE SEQUENCE [LARGE SCALE GENOMIC DNA]</scope>
</reference>
<name>A0A426ZH17_ENSVE</name>
<organism evidence="1 2">
    <name type="scientific">Ensete ventricosum</name>
    <name type="common">Abyssinian banana</name>
    <name type="synonym">Musa ensete</name>
    <dbReference type="NCBI Taxonomy" id="4639"/>
    <lineage>
        <taxon>Eukaryota</taxon>
        <taxon>Viridiplantae</taxon>
        <taxon>Streptophyta</taxon>
        <taxon>Embryophyta</taxon>
        <taxon>Tracheophyta</taxon>
        <taxon>Spermatophyta</taxon>
        <taxon>Magnoliopsida</taxon>
        <taxon>Liliopsida</taxon>
        <taxon>Zingiberales</taxon>
        <taxon>Musaceae</taxon>
        <taxon>Ensete</taxon>
    </lineage>
</organism>
<evidence type="ECO:0000313" key="2">
    <source>
        <dbReference type="Proteomes" id="UP000287651"/>
    </source>
</evidence>
<sequence length="119" mass="13703">MVINITQSRGSIDFSCSVSKIQNDGHSQCISLGKSYEHGFKKKKATVINFIQSQGLIIFCAPSQKLKILAIPNILAHRISYEHGFVEKYDTHKLYKKSSIDQFFTHHLENSKYWSFLTY</sequence>
<dbReference type="EMBL" id="AMZH03006666">
    <property type="protein sequence ID" value="RRT63251.1"/>
    <property type="molecule type" value="Genomic_DNA"/>
</dbReference>
<dbReference type="Proteomes" id="UP000287651">
    <property type="component" value="Unassembled WGS sequence"/>
</dbReference>
<proteinExistence type="predicted"/>
<evidence type="ECO:0000313" key="1">
    <source>
        <dbReference type="EMBL" id="RRT63251.1"/>
    </source>
</evidence>
<dbReference type="AlphaFoldDB" id="A0A426ZH17"/>
<comment type="caution">
    <text evidence="1">The sequence shown here is derived from an EMBL/GenBank/DDBJ whole genome shotgun (WGS) entry which is preliminary data.</text>
</comment>